<dbReference type="GO" id="GO:0031177">
    <property type="term" value="F:phosphopantetheine binding"/>
    <property type="evidence" value="ECO:0007669"/>
    <property type="project" value="InterPro"/>
</dbReference>
<dbReference type="InterPro" id="IPR042099">
    <property type="entry name" value="ANL_N_sf"/>
</dbReference>
<dbReference type="SUPFAM" id="SSF52777">
    <property type="entry name" value="CoA-dependent acyltransferases"/>
    <property type="match status" value="7"/>
</dbReference>
<dbReference type="EMBL" id="QQAZ01000002">
    <property type="protein sequence ID" value="RDI54165.1"/>
    <property type="molecule type" value="Genomic_DNA"/>
</dbReference>
<feature type="compositionally biased region" description="Low complexity" evidence="4">
    <location>
        <begin position="596"/>
        <end position="612"/>
    </location>
</feature>
<dbReference type="GO" id="GO:0005829">
    <property type="term" value="C:cytosol"/>
    <property type="evidence" value="ECO:0007669"/>
    <property type="project" value="TreeGrafter"/>
</dbReference>
<dbReference type="InterPro" id="IPR009081">
    <property type="entry name" value="PP-bd_ACP"/>
</dbReference>
<dbReference type="GO" id="GO:0008610">
    <property type="term" value="P:lipid biosynthetic process"/>
    <property type="evidence" value="ECO:0007669"/>
    <property type="project" value="UniProtKB-ARBA"/>
</dbReference>
<dbReference type="PROSITE" id="PS00012">
    <property type="entry name" value="PHOSPHOPANTETHEINE"/>
    <property type="match status" value="3"/>
</dbReference>
<dbReference type="SMART" id="SM00823">
    <property type="entry name" value="PKS_PP"/>
    <property type="match status" value="3"/>
</dbReference>
<dbReference type="Gene3D" id="3.30.300.30">
    <property type="match status" value="3"/>
</dbReference>
<dbReference type="GO" id="GO:0003824">
    <property type="term" value="F:catalytic activity"/>
    <property type="evidence" value="ECO:0007669"/>
    <property type="project" value="InterPro"/>
</dbReference>
<dbReference type="Pfam" id="PF00550">
    <property type="entry name" value="PP-binding"/>
    <property type="match status" value="3"/>
</dbReference>
<dbReference type="Proteomes" id="UP000255355">
    <property type="component" value="Unassembled WGS sequence"/>
</dbReference>
<dbReference type="Gene3D" id="1.10.1200.10">
    <property type="entry name" value="ACP-like"/>
    <property type="match status" value="2"/>
</dbReference>
<feature type="region of interest" description="Disordered" evidence="4">
    <location>
        <begin position="3185"/>
        <end position="3214"/>
    </location>
</feature>
<dbReference type="InterPro" id="IPR045851">
    <property type="entry name" value="AMP-bd_C_sf"/>
</dbReference>
<evidence type="ECO:0000256" key="1">
    <source>
        <dbReference type="ARBA" id="ARBA00001957"/>
    </source>
</evidence>
<dbReference type="Gene3D" id="3.40.50.980">
    <property type="match status" value="2"/>
</dbReference>
<dbReference type="Pfam" id="PF13193">
    <property type="entry name" value="AMP-binding_C"/>
    <property type="match status" value="2"/>
</dbReference>
<sequence>MSVDVSHSASVAVFPLSPAQLGLWYAQQLDPAVPLSEAQYIDMRGRLDFAALRHAAIVAAREFGSGVLRLAEIDGVPQQIVDPAVEPAVEYLDLRDRPDPVAAALEWMRADVAAPVDLLGDGLGLSMVIRVEEQRYLWYTRVHHILLDGFGSMTMLYRVAELYNARMRGEPTPPGKASSLLEVHESEVAYRDSSRFGTDAEYWRAHTAGMPSRCSLVSATAPACALAREHRYELPDRVAARLAAAADRLETGSAALVMAAVALYYGRLTASEDVVLSLAVSGRTTALLRRSGGMVANIVPLRIPVRRNATVGEVLEAVRLAASGALRHQRFRYEDIGSGGAPDFGRGIVGPVINVMMFPGAIDFEGLDSELHVVTSGPIEDLFVNFYQHGDGAPIHVDFAANPRLYDGDSLSRHHRRFLTVFESLLAAQPDTPVADLDYFTMDEALLTVGLRGAPAPPPRLLPEILSAGRRLAGSHAPAVVCGERTMTYRQLDEASDRLSHLLTGRGAGPESAVLVAMPRSVAATVALWAVAKTGAAYVPVGPAMPPERLARIAGECGARLGITSAAVASGMPDVLSWVVLDESGRPMRERKEDAAPASAIGSGQIGGSAPAVDSESADVSEYAGDTVPTWRGRGPVHREGGRGRGAAGDAATNAPYRSSAKSRDRDADVVGHVDPRVDNPAYIVFTSGSTGVPKGVVVTHRGLAGLVAAVVDSYGVRPGARVLQCLNPSFDAAVLEWLMAFASGATLVIAQGDPVVGEELARQIREYDVTQLCSTPAVLASLPPGALDGVRAVSSGGEPCPPELVARFGTGRTLLNSYGPTETTVAATFTGALATGTAAGLGNPVPGAALMVLDRWLRPVPKGVVGELYVLGEGLARGYAGRAGLSAERFVAAPYGPPGGRMYRTGDLVRWSNGHSAGGSVLEYVGRSDFQVKLRGVRIELGEIDGVLAEHPAVEIAVTVARSAPAGSALAAYVVPVAGTAVTEADLLEHLALRLPPYMVPATVTVLEALPLTVNGKIDRAALPEPVAGQPVRRAATAVEDALCSLFDEVLDTEGTGPDSSFFALGGDSVQAIRLVARARQAGYVFSARDVFDHRTPAALAIVAERPEDVDVRAVGGPLAEVSPEQREAWERRYAGIDDVWSLAPLQRGLWFHARLTEGGPDHYAVQAVIDLSGDLDPDRLAAAAAALVRRHDVLRAAFVPSSDSAVQLIVSQVEVPWRHVRLPSDADTEAMAAAELREPFAVDRPPLIRFLCLERGPGRFRLVITNHHLILDGWSMPLLFGELIALYETGGDDAGFADPVPYRRYLEWLSGHDAEAARSAWARALEGMSGPTLAAPRASRGTAAAAFVDVEVPLPEGFSDQVRRFAAARELTANTLVQVAWAVLLADLTGSGDVVFGATVSGRPPELPGAERLVGMLVNTIPVRVALDPAESAGSLLTRVQREQGALADRHVLGLDEIQAATGIGPLFDTTTVFESYPVDETALSAAIGRTAIEVTDIHWRNGTHYPLSLAAYASGGLRLVVTYSPQYFDAVDAESIADRLGTVLTGLVRDPDQRTARLLAGDPPANCGVWQGPAGSPALTLPDLLTRNIDPAATAVVGVDGELTYGELDALSNRLARHLIHLGAAPESAVLIALPRSAAWLVAAWSVAKTGAAFVLLDVTAPAARIATIATESGAVLGITTASLRSRLPEGIAWTLLGDARDGMSEPGDTVVGSSAAEATERRGVLRPDHPAYIVFTSGSTGTPKGVVVTHRGLANLAAGARDRCRIEAGARVLHCHNPGFDASILVWLGAFAAGATVVVAPPETHAGDELAAQLVGSGATHVFSTPAVLATLRDEALAGLEVVVTGGDACPPALVDRVGRDRLLVNSYGPAETTVAVTFTGAMTSATTAALGAPVPGVHLAVLDRWLRPVRSGVVGELYVRGPGLARGYGGRPGLSASRFVADPGATGGRMYRTGDLVRWTCEAGREPMLEYLGRSDSQVKVRGVRIEPAEIDAVLTAHPGVAAAVTVSRPARTGAAVLCAYVVARPQHPPTAAELTAWAADRLPRYMVPSSIRVLPELPRTASGKVDLRALPEPELPETEYVEPTGTARIVAEVVGRLLHNDRVGARDDFFALGGDSLSATQVAARLGAALHTEVPVRALFETPVVADLARWLDERGHDSAPLLLRPGPRPEPVPLSPAQQRMWFVNRYDPASPAYNIPVVLRLTGTLDRAALRTALRDVIDRHETLRTVYPDHGGTGRQHILPADTVVPELDPIPVTPDQLHDAIRGTIETGFDVTAAVPVRVRLFHVTEVDGPDAESPNTAADSVRTVSGPGGAAEPDGPVAESDGVLVESGSATAESTTEHVIAVVIHHIATDGFSMGPLARDVATAYEARLRGEAPGWRPLPVQYGDYALWQRARLGKEDDPDSLIGRQHRFWSRTLADLPDHVALPSDRPRPPRPSYRADEVRFGVDSDLVARVEDLAHRHHATPFMVLHAALAVLLARTGGAADIAIGTPVAGRGEPALDDVVGMFVNTLVLRTGIRPAEGFGSLLDRVRRIDLDAFSNADLPFERLVEVLAPARSVARHPLVQVMLIFQNLAPIEFTLPGLTARPLDLDQTSSRFDLTVTVIGVDSGWELRIGYATDLFDEPTARLLSRRLRRILGSVTDDPARPVGDIGILDAAERAELLMRTAPAAAAPCVLSELLADAVAANPDGTAVVCGRDKLTYRQLDVLSDRLAQWLIRAGAGPETLVAVGIPRSIESVLAVWAVTKSGAAFVPVDPAYPPERIARILDVSGVRIGLTVRSQHDRFPGAVRWLVLDDPENADFAPFSSARQTGGGDSHPGLPRPRSENADERAGFTDPAAAGRVGTSDPRRMLPGHEVRPGNPAYVLFTSGSTGAPKGVVVTHAGLANLAVAQRERNTLTADSRVLHVASPSFDAAVLELLLAVSAGGCLVIAPPSVFAGEPLTELVVRERITHIACTPSVLSTLRPEAVDTVRVVITGGEPCPPDLVANWAVGDRRYYNDYGPTETTIWATGSGPLRPGAPVTIGTPAPGVRARALDDRLRLVPDGMVGELYLSGIGMARGYFGMSARTAASFVPDPYGKPGERMYRTGDLVRWRGGELEFLGRTDHQVKLRGLRIELGDIEAALTTEPTVAQAVALIREDQRHGPMLVAYVVPATALDEPEGANDERKPALLRESADDGSSMRSAGQVGTATAVPSPENGSHAMPRTGRIDTAALKQSVAQRLPSYMVPAAIIALETLPRTPNGKLDRSALPVPDLAAAHRKYRAPQTELERVVVSGFGAVLGVADIGTDDNFFDLGGNSMVAIRLVAHIRERTGIAVPVHWMFSDPTPAALAARLGDLNDQPELDPALRVLLPLRTEGTRPPVFCVHPAIGLAWCYPGFVRYLEGHPVYGLQSPGITDGGGDRTVRDLAVRYTQEILRVHPRGPYVLLGYSAGGPIAQAIAVELQRRGAAVAALVMLDSRAGAVATTEITDDRMPTPAQLLAEFGGVTVADDAELTSEDAAGLLARAGGLFGALTAADLDHLYRDFRHLAEQTTAHRPETFDGDLLFFTSTDHRDAEQPDTRDPEPGDSESRDREPGGPNSRDRESRDAEPRDAESNAASWRPFVTGEISAHQVEFGHNQLTTPEALEVIGPILAEYLRRRD</sequence>
<evidence type="ECO:0000256" key="4">
    <source>
        <dbReference type="SAM" id="MobiDB-lite"/>
    </source>
</evidence>
<evidence type="ECO:0000313" key="6">
    <source>
        <dbReference type="EMBL" id="RDI54165.1"/>
    </source>
</evidence>
<dbReference type="InterPro" id="IPR001031">
    <property type="entry name" value="Thioesterase"/>
</dbReference>
<comment type="caution">
    <text evidence="6">The sequence shown here is derived from an EMBL/GenBank/DDBJ whole genome shotgun (WGS) entry which is preliminary data.</text>
</comment>
<keyword evidence="3" id="KW-0597">Phosphoprotein</keyword>
<gene>
    <name evidence="6" type="ORF">DFR68_102289</name>
</gene>
<dbReference type="PROSITE" id="PS50075">
    <property type="entry name" value="CARRIER"/>
    <property type="match status" value="3"/>
</dbReference>
<dbReference type="PANTHER" id="PTHR45527:SF1">
    <property type="entry name" value="FATTY ACID SYNTHASE"/>
    <property type="match status" value="1"/>
</dbReference>
<dbReference type="Gene3D" id="3.30.559.10">
    <property type="entry name" value="Chloramphenicol acetyltransferase-like domain"/>
    <property type="match status" value="4"/>
</dbReference>
<dbReference type="CDD" id="cd05930">
    <property type="entry name" value="A_NRPS"/>
    <property type="match status" value="2"/>
</dbReference>
<feature type="region of interest" description="Disordered" evidence="4">
    <location>
        <begin position="589"/>
        <end position="669"/>
    </location>
</feature>
<dbReference type="InterPro" id="IPR020845">
    <property type="entry name" value="AMP-binding_CS"/>
</dbReference>
<feature type="domain" description="Carrier" evidence="5">
    <location>
        <begin position="1035"/>
        <end position="1109"/>
    </location>
</feature>
<dbReference type="InterPro" id="IPR001242">
    <property type="entry name" value="Condensation_dom"/>
</dbReference>
<feature type="region of interest" description="Disordered" evidence="4">
    <location>
        <begin position="3563"/>
        <end position="3616"/>
    </location>
</feature>
<dbReference type="STRING" id="1210089.GCA_001613165_01508"/>
<dbReference type="GO" id="GO:0044550">
    <property type="term" value="P:secondary metabolite biosynthetic process"/>
    <property type="evidence" value="ECO:0007669"/>
    <property type="project" value="TreeGrafter"/>
</dbReference>
<dbReference type="PANTHER" id="PTHR45527">
    <property type="entry name" value="NONRIBOSOMAL PEPTIDE SYNTHETASE"/>
    <property type="match status" value="1"/>
</dbReference>
<dbReference type="InterPro" id="IPR025110">
    <property type="entry name" value="AMP-bd_C"/>
</dbReference>
<organism evidence="6 7">
    <name type="scientific">Nocardia mexicana</name>
    <dbReference type="NCBI Taxonomy" id="279262"/>
    <lineage>
        <taxon>Bacteria</taxon>
        <taxon>Bacillati</taxon>
        <taxon>Actinomycetota</taxon>
        <taxon>Actinomycetes</taxon>
        <taxon>Mycobacteriales</taxon>
        <taxon>Nocardiaceae</taxon>
        <taxon>Nocardia</taxon>
    </lineage>
</organism>
<protein>
    <submittedName>
        <fullName evidence="6">Amino acid adenylation domain-containing protein</fullName>
    </submittedName>
</protein>
<dbReference type="Gene3D" id="3.40.50.12780">
    <property type="entry name" value="N-terminal domain of ligase-like"/>
    <property type="match status" value="3"/>
</dbReference>
<dbReference type="InterPro" id="IPR029058">
    <property type="entry name" value="AB_hydrolase_fold"/>
</dbReference>
<feature type="domain" description="Carrier" evidence="5">
    <location>
        <begin position="2087"/>
        <end position="2162"/>
    </location>
</feature>
<dbReference type="OrthoDB" id="5475787at2"/>
<evidence type="ECO:0000256" key="3">
    <source>
        <dbReference type="ARBA" id="ARBA00022553"/>
    </source>
</evidence>
<dbReference type="CDD" id="cd19540">
    <property type="entry name" value="LCL_NRPS-like"/>
    <property type="match status" value="1"/>
</dbReference>
<dbReference type="RefSeq" id="WP_068015522.1">
    <property type="nucleotide sequence ID" value="NZ_QQAZ01000002.1"/>
</dbReference>
<evidence type="ECO:0000256" key="2">
    <source>
        <dbReference type="ARBA" id="ARBA00022450"/>
    </source>
</evidence>
<feature type="compositionally biased region" description="Basic and acidic residues" evidence="4">
    <location>
        <begin position="3563"/>
        <end position="3607"/>
    </location>
</feature>
<comment type="cofactor">
    <cofactor evidence="1">
        <name>pantetheine 4'-phosphate</name>
        <dbReference type="ChEBI" id="CHEBI:47942"/>
    </cofactor>
</comment>
<dbReference type="InterPro" id="IPR020802">
    <property type="entry name" value="TesA-like"/>
</dbReference>
<dbReference type="SUPFAM" id="SSF56801">
    <property type="entry name" value="Acetyl-CoA synthetase-like"/>
    <property type="match status" value="3"/>
</dbReference>
<accession>A0A370HCP2</accession>
<feature type="region of interest" description="Disordered" evidence="4">
    <location>
        <begin position="2813"/>
        <end position="2865"/>
    </location>
</feature>
<dbReference type="InterPro" id="IPR010071">
    <property type="entry name" value="AA_adenyl_dom"/>
</dbReference>
<dbReference type="GO" id="GO:0072330">
    <property type="term" value="P:monocarboxylic acid biosynthetic process"/>
    <property type="evidence" value="ECO:0007669"/>
    <property type="project" value="UniProtKB-ARBA"/>
</dbReference>
<dbReference type="UniPathway" id="UPA00011"/>
<dbReference type="InterPro" id="IPR000873">
    <property type="entry name" value="AMP-dep_synth/lig_dom"/>
</dbReference>
<dbReference type="FunFam" id="1.10.1200.10:FF:000016">
    <property type="entry name" value="Non-ribosomal peptide synthase"/>
    <property type="match status" value="1"/>
</dbReference>
<dbReference type="InterPro" id="IPR023213">
    <property type="entry name" value="CAT-like_dom_sf"/>
</dbReference>
<dbReference type="InterPro" id="IPR020806">
    <property type="entry name" value="PKS_PP-bd"/>
</dbReference>
<dbReference type="InterPro" id="IPR036736">
    <property type="entry name" value="ACP-like_sf"/>
</dbReference>
<dbReference type="Pfam" id="PF00501">
    <property type="entry name" value="AMP-binding"/>
    <property type="match status" value="3"/>
</dbReference>
<dbReference type="Pfam" id="PF00975">
    <property type="entry name" value="Thioesterase"/>
    <property type="match status" value="1"/>
</dbReference>
<feature type="compositionally biased region" description="Polar residues" evidence="4">
    <location>
        <begin position="3192"/>
        <end position="3201"/>
    </location>
</feature>
<dbReference type="SMART" id="SM00824">
    <property type="entry name" value="PKS_TE"/>
    <property type="match status" value="1"/>
</dbReference>
<evidence type="ECO:0000313" key="7">
    <source>
        <dbReference type="Proteomes" id="UP000255355"/>
    </source>
</evidence>
<dbReference type="NCBIfam" id="NF003417">
    <property type="entry name" value="PRK04813.1"/>
    <property type="match status" value="6"/>
</dbReference>
<dbReference type="PROSITE" id="PS00455">
    <property type="entry name" value="AMP_BINDING"/>
    <property type="match status" value="3"/>
</dbReference>
<dbReference type="SUPFAM" id="SSF47336">
    <property type="entry name" value="ACP-like"/>
    <property type="match status" value="3"/>
</dbReference>
<reference evidence="6 7" key="1">
    <citation type="submission" date="2018-07" db="EMBL/GenBank/DDBJ databases">
        <title>Genomic Encyclopedia of Type Strains, Phase IV (KMG-IV): sequencing the most valuable type-strain genomes for metagenomic binning, comparative biology and taxonomic classification.</title>
        <authorList>
            <person name="Goeker M."/>
        </authorList>
    </citation>
    <scope>NUCLEOTIDE SEQUENCE [LARGE SCALE GENOMIC DNA]</scope>
    <source>
        <strain evidence="6 7">DSM 44952</strain>
    </source>
</reference>
<dbReference type="GO" id="GO:0043041">
    <property type="term" value="P:amino acid activation for nonribosomal peptide biosynthetic process"/>
    <property type="evidence" value="ECO:0007669"/>
    <property type="project" value="TreeGrafter"/>
</dbReference>
<feature type="compositionally biased region" description="Basic and acidic residues" evidence="4">
    <location>
        <begin position="2833"/>
        <end position="2843"/>
    </location>
</feature>
<dbReference type="InterPro" id="IPR006162">
    <property type="entry name" value="Ppantetheine_attach_site"/>
</dbReference>
<feature type="region of interest" description="Disordered" evidence="4">
    <location>
        <begin position="2299"/>
        <end position="2328"/>
    </location>
</feature>
<proteinExistence type="predicted"/>
<dbReference type="SUPFAM" id="SSF53474">
    <property type="entry name" value="alpha/beta-Hydrolases"/>
    <property type="match status" value="1"/>
</dbReference>
<keyword evidence="7" id="KW-1185">Reference proteome</keyword>
<dbReference type="NCBIfam" id="TIGR01733">
    <property type="entry name" value="AA-adenyl-dom"/>
    <property type="match status" value="2"/>
</dbReference>
<dbReference type="Pfam" id="PF00668">
    <property type="entry name" value="Condensation"/>
    <property type="match status" value="4"/>
</dbReference>
<feature type="domain" description="Carrier" evidence="5">
    <location>
        <begin position="3276"/>
        <end position="3351"/>
    </location>
</feature>
<name>A0A370HCP2_9NOCA</name>
<evidence type="ECO:0000259" key="5">
    <source>
        <dbReference type="PROSITE" id="PS50075"/>
    </source>
</evidence>
<dbReference type="Gene3D" id="3.40.50.1820">
    <property type="entry name" value="alpha/beta hydrolase"/>
    <property type="match status" value="2"/>
</dbReference>
<keyword evidence="2" id="KW-0596">Phosphopantetheine</keyword>
<dbReference type="Gene3D" id="3.30.559.30">
    <property type="entry name" value="Nonribosomal peptide synthetase, condensation domain"/>
    <property type="match status" value="3"/>
</dbReference>